<accession>A0A2P2IJC8</accession>
<dbReference type="AlphaFoldDB" id="A0A2P2IJC8"/>
<reference evidence="1" key="1">
    <citation type="submission" date="2018-02" db="EMBL/GenBank/DDBJ databases">
        <title>Rhizophora mucronata_Transcriptome.</title>
        <authorList>
            <person name="Meera S.P."/>
            <person name="Sreeshan A."/>
            <person name="Augustine A."/>
        </authorList>
    </citation>
    <scope>NUCLEOTIDE SEQUENCE</scope>
    <source>
        <tissue evidence="1">Leaf</tissue>
    </source>
</reference>
<proteinExistence type="predicted"/>
<organism evidence="1">
    <name type="scientific">Rhizophora mucronata</name>
    <name type="common">Asiatic mangrove</name>
    <dbReference type="NCBI Taxonomy" id="61149"/>
    <lineage>
        <taxon>Eukaryota</taxon>
        <taxon>Viridiplantae</taxon>
        <taxon>Streptophyta</taxon>
        <taxon>Embryophyta</taxon>
        <taxon>Tracheophyta</taxon>
        <taxon>Spermatophyta</taxon>
        <taxon>Magnoliopsida</taxon>
        <taxon>eudicotyledons</taxon>
        <taxon>Gunneridae</taxon>
        <taxon>Pentapetalae</taxon>
        <taxon>rosids</taxon>
        <taxon>fabids</taxon>
        <taxon>Malpighiales</taxon>
        <taxon>Rhizophoraceae</taxon>
        <taxon>Rhizophora</taxon>
    </lineage>
</organism>
<dbReference type="EMBL" id="GGEC01000851">
    <property type="protein sequence ID" value="MBW81334.1"/>
    <property type="molecule type" value="Transcribed_RNA"/>
</dbReference>
<sequence>MILQKNNMYTNARIHHAFLESILILVYIVNRPIALISHQGGHHISFLQVHKRSTELYDYSKT</sequence>
<evidence type="ECO:0000313" key="1">
    <source>
        <dbReference type="EMBL" id="MBW81334.1"/>
    </source>
</evidence>
<protein>
    <submittedName>
        <fullName evidence="1">Uncharacterized protein</fullName>
    </submittedName>
</protein>
<name>A0A2P2IJC8_RHIMU</name>